<proteinExistence type="predicted"/>
<sequence>MDVRVIIYFLGIAVGAFAAEVEERPITFYKDLYYKGESRTMAVSVGTPEGSPCESCYNFIGDVANLLKFRRPGSIEVPPDHYIRLYENFNCHGHHMTFCGTACDCNSSHIDLSDNNQNCYVKNISRQFCPIDTVFYTMFENDDHSGLYSFSVHKRPEEGQILSLEYPGSVSGKCLSFEKCTANDILRRRSTTNELPTCSWEVKENNYMEGGGEYCFWRRWLVAMHYGNYLLQFTRTVNNNNDKIISNQLVTNWSFLAPYGNFFGVQPRYDDNYSNVLYAVLFKSITNSVPREHKEALRNCASNVFDYRREHFYGEKIRNFLKVLATKPRGQTLIEATRFNITDFRILVLWDMIKTALDVVIRNLEGGVSAMPESEAESFYLKVNGIIETLWRERYDKIFNAHTHNV</sequence>
<dbReference type="AlphaFoldDB" id="A0AAV0XJ36"/>
<evidence type="ECO:0000313" key="3">
    <source>
        <dbReference type="Proteomes" id="UP001160148"/>
    </source>
</evidence>
<evidence type="ECO:0000313" key="2">
    <source>
        <dbReference type="EMBL" id="CAI6367848.1"/>
    </source>
</evidence>
<dbReference type="InterPro" id="IPR011024">
    <property type="entry name" value="G_crystallin-like"/>
</dbReference>
<dbReference type="EMBL" id="CARXXK010000005">
    <property type="protein sequence ID" value="CAI6367848.1"/>
    <property type="molecule type" value="Genomic_DNA"/>
</dbReference>
<dbReference type="Gene3D" id="2.60.20.10">
    <property type="entry name" value="Crystallins"/>
    <property type="match status" value="1"/>
</dbReference>
<evidence type="ECO:0000256" key="1">
    <source>
        <dbReference type="SAM" id="SignalP"/>
    </source>
</evidence>
<dbReference type="Proteomes" id="UP001160148">
    <property type="component" value="Unassembled WGS sequence"/>
</dbReference>
<protein>
    <submittedName>
        <fullName evidence="2">Uncharacterized protein</fullName>
    </submittedName>
</protein>
<comment type="caution">
    <text evidence="2">The sequence shown here is derived from an EMBL/GenBank/DDBJ whole genome shotgun (WGS) entry which is preliminary data.</text>
</comment>
<keyword evidence="3" id="KW-1185">Reference proteome</keyword>
<feature type="chain" id="PRO_5043718127" evidence="1">
    <location>
        <begin position="19"/>
        <end position="406"/>
    </location>
</feature>
<name>A0AAV0XJ36_9HEMI</name>
<accession>A0AAV0XJ36</accession>
<feature type="signal peptide" evidence="1">
    <location>
        <begin position="1"/>
        <end position="18"/>
    </location>
</feature>
<organism evidence="2 3">
    <name type="scientific">Macrosiphum euphorbiae</name>
    <name type="common">potato aphid</name>
    <dbReference type="NCBI Taxonomy" id="13131"/>
    <lineage>
        <taxon>Eukaryota</taxon>
        <taxon>Metazoa</taxon>
        <taxon>Ecdysozoa</taxon>
        <taxon>Arthropoda</taxon>
        <taxon>Hexapoda</taxon>
        <taxon>Insecta</taxon>
        <taxon>Pterygota</taxon>
        <taxon>Neoptera</taxon>
        <taxon>Paraneoptera</taxon>
        <taxon>Hemiptera</taxon>
        <taxon>Sternorrhyncha</taxon>
        <taxon>Aphidomorpha</taxon>
        <taxon>Aphidoidea</taxon>
        <taxon>Aphididae</taxon>
        <taxon>Macrosiphini</taxon>
        <taxon>Macrosiphum</taxon>
    </lineage>
</organism>
<gene>
    <name evidence="2" type="ORF">MEUPH1_LOCUS22271</name>
</gene>
<dbReference type="SUPFAM" id="SSF49695">
    <property type="entry name" value="gamma-Crystallin-like"/>
    <property type="match status" value="1"/>
</dbReference>
<keyword evidence="1" id="KW-0732">Signal</keyword>
<reference evidence="2 3" key="1">
    <citation type="submission" date="2023-01" db="EMBL/GenBank/DDBJ databases">
        <authorList>
            <person name="Whitehead M."/>
        </authorList>
    </citation>
    <scope>NUCLEOTIDE SEQUENCE [LARGE SCALE GENOMIC DNA]</scope>
</reference>